<dbReference type="PANTHER" id="PTHR33698">
    <property type="entry name" value="NUCLEAR TRANSPORT FACTOR 2 (NTF2)-LIKE PROTEIN"/>
    <property type="match status" value="1"/>
</dbReference>
<dbReference type="Pfam" id="PF12680">
    <property type="entry name" value="SnoaL_2"/>
    <property type="match status" value="1"/>
</dbReference>
<name>A0ABQ5RPG0_9CHLO</name>
<dbReference type="Proteomes" id="UP001165090">
    <property type="component" value="Unassembled WGS sequence"/>
</dbReference>
<evidence type="ECO:0000313" key="4">
    <source>
        <dbReference type="Proteomes" id="UP001165090"/>
    </source>
</evidence>
<accession>A0ABQ5RPG0</accession>
<dbReference type="EMBL" id="BSDZ01000004">
    <property type="protein sequence ID" value="GLI59445.1"/>
    <property type="molecule type" value="Genomic_DNA"/>
</dbReference>
<feature type="region of interest" description="Disordered" evidence="1">
    <location>
        <begin position="438"/>
        <end position="467"/>
    </location>
</feature>
<dbReference type="InterPro" id="IPR032710">
    <property type="entry name" value="NTF2-like_dom_sf"/>
</dbReference>
<organism evidence="3 4">
    <name type="scientific">Volvox africanus</name>
    <dbReference type="NCBI Taxonomy" id="51714"/>
    <lineage>
        <taxon>Eukaryota</taxon>
        <taxon>Viridiplantae</taxon>
        <taxon>Chlorophyta</taxon>
        <taxon>core chlorophytes</taxon>
        <taxon>Chlorophyceae</taxon>
        <taxon>CS clade</taxon>
        <taxon>Chlamydomonadales</taxon>
        <taxon>Volvocaceae</taxon>
        <taxon>Volvox</taxon>
    </lineage>
</organism>
<proteinExistence type="predicted"/>
<keyword evidence="4" id="KW-1185">Reference proteome</keyword>
<dbReference type="InterPro" id="IPR037401">
    <property type="entry name" value="SnoaL-like"/>
</dbReference>
<feature type="domain" description="SnoaL-like" evidence="2">
    <location>
        <begin position="95"/>
        <end position="145"/>
    </location>
</feature>
<reference evidence="3 4" key="1">
    <citation type="journal article" date="2023" name="IScience">
        <title>Expanded male sex-determining region conserved during the evolution of homothallism in the green alga Volvox.</title>
        <authorList>
            <person name="Yamamoto K."/>
            <person name="Matsuzaki R."/>
            <person name="Mahakham W."/>
            <person name="Heman W."/>
            <person name="Sekimoto H."/>
            <person name="Kawachi M."/>
            <person name="Minakuchi Y."/>
            <person name="Toyoda A."/>
            <person name="Nozaki H."/>
        </authorList>
    </citation>
    <scope>NUCLEOTIDE SEQUENCE [LARGE SCALE GENOMIC DNA]</scope>
    <source>
        <strain evidence="3 4">NIES-4468</strain>
    </source>
</reference>
<sequence length="750" mass="77566">MVQPRAIFSTVVYKHEFKTACTLLNRNCARPGLRPRGTVAAASKMQRPLNLIRLFEQESSARVDTNGNGQRRPVSPGEVASVTATPNAESLAQCLFAALNNRDVSAVLSLLADDVTYENLSSSTVLRGRAAVGRFYLETLAALPEDAMFVLEGRGGPNAGSSFGGGESFAGPILQAGVAWHVELNGLVLPLSRGVGVYWVDSRTGRLGRVLDNPEHSVKQATPSLTIAAWVSPLLRDLGPVVMPAALSVTSFLENVIPGGIGGLGSTRRETGINGLSAASGSSSAGGNGPSIGPVDNVVGLAGSVVSTLSGILPFPALGPAVNGAGAPATGRGAGMNSSGVGAASGISGRMQTYQPVNRDDYGAVASGPAGSAAIKAAGGVSGAAGYPFTTPTIATSATNSGVNTSTSTAEYSAAWEPDAPEVVESSFREGVRMRPLPDPRWRATQPASPSASVASSLASIDEDDDGPFVDSGQQVRTGPVTTGGAIAATFSISAEAEAEAEAAFDGGRTFSASIGNGLGRAGNGGDGDIGGGGIGSCSIALSSMDSDSDYEVAVAIGGSTLPFTRSTSVHVNLTGLWEKDSAASQVEEYELMLDVLELGGLQEVTARLIDGLDLRHDGTRFEVSFVTVVPFFRVTERHRFGATTTMMRRDLRSGRQSTQARCIPGGVVVDMTWDAPLAGTLKEEYLASDEGSTMAVTSTLRIGPRAAMATQIYRRTDRSKKDFLASKRSAHGSLEDVLRSQEKRYGKIN</sequence>
<dbReference type="Gene3D" id="3.10.450.50">
    <property type="match status" value="1"/>
</dbReference>
<dbReference type="SUPFAM" id="SSF54427">
    <property type="entry name" value="NTF2-like"/>
    <property type="match status" value="1"/>
</dbReference>
<evidence type="ECO:0000256" key="1">
    <source>
        <dbReference type="SAM" id="MobiDB-lite"/>
    </source>
</evidence>
<evidence type="ECO:0000259" key="2">
    <source>
        <dbReference type="Pfam" id="PF12680"/>
    </source>
</evidence>
<dbReference type="PANTHER" id="PTHR33698:SF3">
    <property type="entry name" value="OS09G0266000 PROTEIN"/>
    <property type="match status" value="1"/>
</dbReference>
<feature type="compositionally biased region" description="Low complexity" evidence="1">
    <location>
        <begin position="448"/>
        <end position="460"/>
    </location>
</feature>
<protein>
    <recommendedName>
        <fullName evidence="2">SnoaL-like domain-containing protein</fullName>
    </recommendedName>
</protein>
<evidence type="ECO:0000313" key="3">
    <source>
        <dbReference type="EMBL" id="GLI59445.1"/>
    </source>
</evidence>
<comment type="caution">
    <text evidence="3">The sequence shown here is derived from an EMBL/GenBank/DDBJ whole genome shotgun (WGS) entry which is preliminary data.</text>
</comment>
<gene>
    <name evidence="3" type="ORF">VaNZ11_001269</name>
</gene>